<dbReference type="GO" id="GO:0008270">
    <property type="term" value="F:zinc ion binding"/>
    <property type="evidence" value="ECO:0007669"/>
    <property type="project" value="InterPro"/>
</dbReference>
<gene>
    <name evidence="3" type="ORF">N656DRAFT_775595</name>
</gene>
<dbReference type="Proteomes" id="UP001302812">
    <property type="component" value="Unassembled WGS sequence"/>
</dbReference>
<dbReference type="InterPro" id="IPR001138">
    <property type="entry name" value="Zn2Cys6_DnaBD"/>
</dbReference>
<dbReference type="SMART" id="SM00066">
    <property type="entry name" value="GAL4"/>
    <property type="match status" value="1"/>
</dbReference>
<dbReference type="InterPro" id="IPR053157">
    <property type="entry name" value="Sterol_Uptake_Regulator"/>
</dbReference>
<accession>A0AAN6TJP7</accession>
<dbReference type="CDD" id="cd00067">
    <property type="entry name" value="GAL4"/>
    <property type="match status" value="1"/>
</dbReference>
<comment type="caution">
    <text evidence="3">The sequence shown here is derived from an EMBL/GenBank/DDBJ whole genome shotgun (WGS) entry which is preliminary data.</text>
</comment>
<evidence type="ECO:0000313" key="3">
    <source>
        <dbReference type="EMBL" id="KAK4115654.1"/>
    </source>
</evidence>
<dbReference type="Gene3D" id="4.10.240.10">
    <property type="entry name" value="Zn(2)-C6 fungal-type DNA-binding domain"/>
    <property type="match status" value="1"/>
</dbReference>
<keyword evidence="1" id="KW-0539">Nucleus</keyword>
<dbReference type="PANTHER" id="PTHR47784">
    <property type="entry name" value="STEROL UPTAKE CONTROL PROTEIN 2"/>
    <property type="match status" value="1"/>
</dbReference>
<keyword evidence="4" id="KW-1185">Reference proteome</keyword>
<dbReference type="GO" id="GO:0001228">
    <property type="term" value="F:DNA-binding transcription activator activity, RNA polymerase II-specific"/>
    <property type="evidence" value="ECO:0007669"/>
    <property type="project" value="TreeGrafter"/>
</dbReference>
<evidence type="ECO:0000259" key="2">
    <source>
        <dbReference type="PROSITE" id="PS50048"/>
    </source>
</evidence>
<dbReference type="PROSITE" id="PS00463">
    <property type="entry name" value="ZN2_CY6_FUNGAL_1"/>
    <property type="match status" value="1"/>
</dbReference>
<protein>
    <recommendedName>
        <fullName evidence="2">Zn(2)-C6 fungal-type domain-containing protein</fullName>
    </recommendedName>
</protein>
<dbReference type="InterPro" id="IPR036864">
    <property type="entry name" value="Zn2-C6_fun-type_DNA-bd_sf"/>
</dbReference>
<proteinExistence type="predicted"/>
<reference evidence="3" key="2">
    <citation type="submission" date="2023-05" db="EMBL/GenBank/DDBJ databases">
        <authorList>
            <consortium name="Lawrence Berkeley National Laboratory"/>
            <person name="Steindorff A."/>
            <person name="Hensen N."/>
            <person name="Bonometti L."/>
            <person name="Westerberg I."/>
            <person name="Brannstrom I.O."/>
            <person name="Guillou S."/>
            <person name="Cros-Aarteil S."/>
            <person name="Calhoun S."/>
            <person name="Haridas S."/>
            <person name="Kuo A."/>
            <person name="Mondo S."/>
            <person name="Pangilinan J."/>
            <person name="Riley R."/>
            <person name="Labutti K."/>
            <person name="Andreopoulos B."/>
            <person name="Lipzen A."/>
            <person name="Chen C."/>
            <person name="Yanf M."/>
            <person name="Daum C."/>
            <person name="Ng V."/>
            <person name="Clum A."/>
            <person name="Ohm R."/>
            <person name="Martin F."/>
            <person name="Silar P."/>
            <person name="Natvig D."/>
            <person name="Lalanne C."/>
            <person name="Gautier V."/>
            <person name="Ament-Velasquez S.L."/>
            <person name="Kruys A."/>
            <person name="Hutchinson M.I."/>
            <person name="Powell A.J."/>
            <person name="Barry K."/>
            <person name="Miller A.N."/>
            <person name="Grigoriev I.V."/>
            <person name="Debuchy R."/>
            <person name="Gladieux P."/>
            <person name="Thoren M.H."/>
            <person name="Johannesson H."/>
        </authorList>
    </citation>
    <scope>NUCLEOTIDE SEQUENCE</scope>
    <source>
        <strain evidence="3">CBS 508.74</strain>
    </source>
</reference>
<dbReference type="RefSeq" id="XP_064673224.1">
    <property type="nucleotide sequence ID" value="XM_064814471.1"/>
</dbReference>
<dbReference type="PANTHER" id="PTHR47784:SF5">
    <property type="entry name" value="STEROL UPTAKE CONTROL PROTEIN 2"/>
    <property type="match status" value="1"/>
</dbReference>
<organism evidence="3 4">
    <name type="scientific">Canariomyces notabilis</name>
    <dbReference type="NCBI Taxonomy" id="2074819"/>
    <lineage>
        <taxon>Eukaryota</taxon>
        <taxon>Fungi</taxon>
        <taxon>Dikarya</taxon>
        <taxon>Ascomycota</taxon>
        <taxon>Pezizomycotina</taxon>
        <taxon>Sordariomycetes</taxon>
        <taxon>Sordariomycetidae</taxon>
        <taxon>Sordariales</taxon>
        <taxon>Chaetomiaceae</taxon>
        <taxon>Canariomyces</taxon>
    </lineage>
</organism>
<reference evidence="3" key="1">
    <citation type="journal article" date="2023" name="Mol. Phylogenet. Evol.">
        <title>Genome-scale phylogeny and comparative genomics of the fungal order Sordariales.</title>
        <authorList>
            <person name="Hensen N."/>
            <person name="Bonometti L."/>
            <person name="Westerberg I."/>
            <person name="Brannstrom I.O."/>
            <person name="Guillou S."/>
            <person name="Cros-Aarteil S."/>
            <person name="Calhoun S."/>
            <person name="Haridas S."/>
            <person name="Kuo A."/>
            <person name="Mondo S."/>
            <person name="Pangilinan J."/>
            <person name="Riley R."/>
            <person name="LaButti K."/>
            <person name="Andreopoulos B."/>
            <person name="Lipzen A."/>
            <person name="Chen C."/>
            <person name="Yan M."/>
            <person name="Daum C."/>
            <person name="Ng V."/>
            <person name="Clum A."/>
            <person name="Steindorff A."/>
            <person name="Ohm R.A."/>
            <person name="Martin F."/>
            <person name="Silar P."/>
            <person name="Natvig D.O."/>
            <person name="Lalanne C."/>
            <person name="Gautier V."/>
            <person name="Ament-Velasquez S.L."/>
            <person name="Kruys A."/>
            <person name="Hutchinson M.I."/>
            <person name="Powell A.J."/>
            <person name="Barry K."/>
            <person name="Miller A.N."/>
            <person name="Grigoriev I.V."/>
            <person name="Debuchy R."/>
            <person name="Gladieux P."/>
            <person name="Hiltunen Thoren M."/>
            <person name="Johannesson H."/>
        </authorList>
    </citation>
    <scope>NUCLEOTIDE SEQUENCE</scope>
    <source>
        <strain evidence="3">CBS 508.74</strain>
    </source>
</reference>
<dbReference type="GeneID" id="89938596"/>
<dbReference type="EMBL" id="MU853334">
    <property type="protein sequence ID" value="KAK4115654.1"/>
    <property type="molecule type" value="Genomic_DNA"/>
</dbReference>
<dbReference type="PRINTS" id="PR00755">
    <property type="entry name" value="AFLATOXINBRP"/>
</dbReference>
<dbReference type="SUPFAM" id="SSF57701">
    <property type="entry name" value="Zn2/Cys6 DNA-binding domain"/>
    <property type="match status" value="1"/>
</dbReference>
<dbReference type="AlphaFoldDB" id="A0AAN6TJP7"/>
<evidence type="ECO:0000256" key="1">
    <source>
        <dbReference type="ARBA" id="ARBA00023242"/>
    </source>
</evidence>
<evidence type="ECO:0000313" key="4">
    <source>
        <dbReference type="Proteomes" id="UP001302812"/>
    </source>
</evidence>
<dbReference type="PROSITE" id="PS50048">
    <property type="entry name" value="ZN2_CY6_FUNGAL_2"/>
    <property type="match status" value="1"/>
</dbReference>
<sequence length="460" mass="52183">MNEPMFTVIRAAAEKQYHAKRPHRKSRTGCRNCKARKVKCDEGRPACRACTARSETCEYPVLPKRALSNSPVRESQSTALAPPTNHVLLEKPPLVKEPLFLPTGRDEVDMRLLWFYTTNTWASYSSGALKIRQVDKVLRETVVQHAFAHPFLMNCLLGLAAMHINHCKIRDLGVPVSREYFYRAKAFETYRHALQVADPATYPALLACSLFLCGLSTDGFRGDDAKPLYILDWIMLWRGIGTIADIIKDPALFKTDVAALLSRPEVDLAASARHLPNHLLFMVASIKQGDPEYPLIQPYYCGLQYLGSLYLELSNGFSLLLWLRIATFLTYLPSEFVDAARQRKPRALIILAHYLVFLKFTGDRVWWMQGISNNEIPNICNFLGPKWASMLRVPMSALLLTDHKEIAKLLLENPCWEPALENPEKPPLASVYEGIATRALTEVKQITEQARAYQERRLTP</sequence>
<feature type="domain" description="Zn(2)-C6 fungal-type" evidence="2">
    <location>
        <begin position="29"/>
        <end position="59"/>
    </location>
</feature>
<dbReference type="Pfam" id="PF00172">
    <property type="entry name" value="Zn_clus"/>
    <property type="match status" value="1"/>
</dbReference>
<name>A0AAN6TJP7_9PEZI</name>